<reference evidence="1 2" key="1">
    <citation type="submission" date="2019-07" db="EMBL/GenBank/DDBJ databases">
        <title>Whole genome shotgun sequence of Rhodospirillum oryzae NBRC 107573.</title>
        <authorList>
            <person name="Hosoyama A."/>
            <person name="Uohara A."/>
            <person name="Ohji S."/>
            <person name="Ichikawa N."/>
        </authorList>
    </citation>
    <scope>NUCLEOTIDE SEQUENCE [LARGE SCALE GENOMIC DNA]</scope>
    <source>
        <strain evidence="1 2">NBRC 107573</strain>
    </source>
</reference>
<organism evidence="1 2">
    <name type="scientific">Pararhodospirillum oryzae</name>
    <dbReference type="NCBI Taxonomy" id="478448"/>
    <lineage>
        <taxon>Bacteria</taxon>
        <taxon>Pseudomonadati</taxon>
        <taxon>Pseudomonadota</taxon>
        <taxon>Alphaproteobacteria</taxon>
        <taxon>Rhodospirillales</taxon>
        <taxon>Rhodospirillaceae</taxon>
        <taxon>Pararhodospirillum</taxon>
    </lineage>
</organism>
<dbReference type="OrthoDB" id="9806592at2"/>
<name>A0A512H690_9PROT</name>
<dbReference type="Pfam" id="PF25209">
    <property type="entry name" value="Phage_capsid_4"/>
    <property type="match status" value="1"/>
</dbReference>
<dbReference type="EMBL" id="BJZO01000022">
    <property type="protein sequence ID" value="GEO80963.1"/>
    <property type="molecule type" value="Genomic_DNA"/>
</dbReference>
<dbReference type="Proteomes" id="UP000321567">
    <property type="component" value="Unassembled WGS sequence"/>
</dbReference>
<dbReference type="AlphaFoldDB" id="A0A512H690"/>
<accession>A0A512H690</accession>
<protein>
    <recommendedName>
        <fullName evidence="3">Bacteriophage Mu GpT domain-containing protein</fullName>
    </recommendedName>
</protein>
<sequence length="591" mass="61712">MPDTLTRALGSPSTLSREARTVEAVALSGPAPAVRPAPAPDGSRTAWVEELDAQGADLSRFIGGPALVDHTNRVDAAVGRVETARIEGDKILAQVRFDTSPGADSLMGKLEAGSVRGVSLGYIVQTWERAGTRDGLPVFCAVAWTPHEISFTPLPVDSGALVRSKDHPMPNTTPAADAVPVDDTAPEDRLGKLEALVAKLAETVEALAKPKDDKPAAPATGARSIVLNNRPSVVQGASYDDPAVMRRGMADALAASFSPLVQAEGHATMYRSWRPSDMAAALLSARGETVNRFDREALLVRALGAHGTSDFPGLLADAANKALLAQYQAAAPTYRQIAARKAFQDFKAHRFLRVGDFPTFHEVIEGGETRYGTLSENNEAVTAREFASGIVIGRKALINDDLSALSDFSGLIATRAAAFEDATVYALLADNGPTLADGKALFDAAHGNKAGTGAALSVTTLSAAVAALRGMTGLDGLPLNVQPRFLVVGVAAEVAARQVVATITPAKSTDVNPWGGAFEVIVSPHIAGNRWFLAADPAQVPSVVYGWVGGAEGPQISVETDFDTRAVKVRAGIDFGAGAIDFRGLYLNAGA</sequence>
<proteinExistence type="predicted"/>
<dbReference type="RefSeq" id="WP_147163003.1">
    <property type="nucleotide sequence ID" value="NZ_BJZO01000022.1"/>
</dbReference>
<keyword evidence="2" id="KW-1185">Reference proteome</keyword>
<evidence type="ECO:0000313" key="2">
    <source>
        <dbReference type="Proteomes" id="UP000321567"/>
    </source>
</evidence>
<comment type="caution">
    <text evidence="1">The sequence shown here is derived from an EMBL/GenBank/DDBJ whole genome shotgun (WGS) entry which is preliminary data.</text>
</comment>
<evidence type="ECO:0000313" key="1">
    <source>
        <dbReference type="EMBL" id="GEO80963.1"/>
    </source>
</evidence>
<evidence type="ECO:0008006" key="3">
    <source>
        <dbReference type="Google" id="ProtNLM"/>
    </source>
</evidence>
<gene>
    <name evidence="1" type="ORF">ROR02_10940</name>
</gene>